<gene>
    <name evidence="2" type="ORF">H1D44_04600</name>
    <name evidence="3" type="ORF">HOP48_05710</name>
</gene>
<feature type="compositionally biased region" description="Pro residues" evidence="1">
    <location>
        <begin position="65"/>
        <end position="75"/>
    </location>
</feature>
<dbReference type="AlphaFoldDB" id="A0A7W0ACG0"/>
<proteinExistence type="predicted"/>
<evidence type="ECO:0000313" key="2">
    <source>
        <dbReference type="EMBL" id="MBA2778176.1"/>
    </source>
</evidence>
<evidence type="ECO:0000313" key="3">
    <source>
        <dbReference type="EMBL" id="MCG6661045.1"/>
    </source>
</evidence>
<sequence>MTTEPQRLQYLEAMGLTAWVARYQLPHARPSEACEWQLPEREAPAPPAERLHALLDEAEEAAQQPPKPAAEPPRAVPARRARQLLGIEPANDEAAPVADSEVVEELPRQVQEPLRFTLQVGSLAGRWLVIVPGEAAPDASQGQLLSNLLQAGGIPIPSPLVFETFRWPPMENLPVEAPLDEARQGLHAFIEGTRRRGWAPERILIFGRDADLERLLDLQQGHFELQGLVGWQGPGLAELARSAQAKRELWPSLLEWQRVWSEATEADD</sequence>
<evidence type="ECO:0000256" key="1">
    <source>
        <dbReference type="SAM" id="MobiDB-lite"/>
    </source>
</evidence>
<feature type="compositionally biased region" description="Basic and acidic residues" evidence="1">
    <location>
        <begin position="42"/>
        <end position="55"/>
    </location>
</feature>
<reference evidence="3 5" key="1">
    <citation type="submission" date="2020-05" db="EMBL/GenBank/DDBJ databases">
        <title>Comparative genomic analysis of denitrifying bacteria from Halomonas genus.</title>
        <authorList>
            <person name="Wang L."/>
            <person name="Shao Z."/>
        </authorList>
    </citation>
    <scope>NUCLEOTIDE SEQUENCE [LARGE SCALE GENOMIC DNA]</scope>
    <source>
        <strain evidence="3 5">DSM 17331</strain>
    </source>
</reference>
<accession>A0A7W0ACG0</accession>
<evidence type="ECO:0000313" key="4">
    <source>
        <dbReference type="Proteomes" id="UP000518091"/>
    </source>
</evidence>
<dbReference type="EMBL" id="JACEFT010000003">
    <property type="protein sequence ID" value="MBA2778176.1"/>
    <property type="molecule type" value="Genomic_DNA"/>
</dbReference>
<protein>
    <submittedName>
        <fullName evidence="2">Uncharacterized protein</fullName>
    </submittedName>
</protein>
<dbReference type="EMBL" id="JABFUB010000003">
    <property type="protein sequence ID" value="MCG6661045.1"/>
    <property type="molecule type" value="Genomic_DNA"/>
</dbReference>
<organism evidence="2 4">
    <name type="scientific">Billgrantia kenyensis</name>
    <dbReference type="NCBI Taxonomy" id="321266"/>
    <lineage>
        <taxon>Bacteria</taxon>
        <taxon>Pseudomonadati</taxon>
        <taxon>Pseudomonadota</taxon>
        <taxon>Gammaproteobacteria</taxon>
        <taxon>Oceanospirillales</taxon>
        <taxon>Halomonadaceae</taxon>
        <taxon>Billgrantia</taxon>
    </lineage>
</organism>
<comment type="caution">
    <text evidence="2">The sequence shown here is derived from an EMBL/GenBank/DDBJ whole genome shotgun (WGS) entry which is preliminary data.</text>
</comment>
<feature type="region of interest" description="Disordered" evidence="1">
    <location>
        <begin position="42"/>
        <end position="77"/>
    </location>
</feature>
<evidence type="ECO:0000313" key="5">
    <source>
        <dbReference type="Proteomes" id="UP000814353"/>
    </source>
</evidence>
<dbReference type="Proteomes" id="UP000814353">
    <property type="component" value="Unassembled WGS sequence"/>
</dbReference>
<keyword evidence="5" id="KW-1185">Reference proteome</keyword>
<dbReference type="Proteomes" id="UP000518091">
    <property type="component" value="Unassembled WGS sequence"/>
</dbReference>
<dbReference type="RefSeq" id="WP_181513679.1">
    <property type="nucleotide sequence ID" value="NZ_JABFUB010000003.1"/>
</dbReference>
<reference evidence="2 4" key="2">
    <citation type="submission" date="2020-07" db="EMBL/GenBank/DDBJ databases">
        <title>Identification of Halomonas strains.</title>
        <authorList>
            <person name="Xiao Z."/>
            <person name="Shen J."/>
        </authorList>
    </citation>
    <scope>NUCLEOTIDE SEQUENCE [LARGE SCALE GENOMIC DNA]</scope>
    <source>
        <strain evidence="2 4">DSM 17331</strain>
    </source>
</reference>
<name>A0A7W0ACG0_9GAMM</name>